<keyword evidence="3 8" id="KW-0813">Transport</keyword>
<feature type="transmembrane region" description="Helical" evidence="8">
    <location>
        <begin position="495"/>
        <end position="518"/>
    </location>
</feature>
<comment type="subcellular location">
    <subcellularLocation>
        <location evidence="1 8">Cell membrane</location>
        <topology evidence="1 8">Multi-pass membrane protein</topology>
    </subcellularLocation>
</comment>
<feature type="transmembrane region" description="Helical" evidence="8">
    <location>
        <begin position="162"/>
        <end position="180"/>
    </location>
</feature>
<evidence type="ECO:0000313" key="9">
    <source>
        <dbReference type="EMBL" id="KPL89609.1"/>
    </source>
</evidence>
<dbReference type="EMBL" id="LGKN01000003">
    <property type="protein sequence ID" value="KPL89609.1"/>
    <property type="molecule type" value="Genomic_DNA"/>
</dbReference>
<feature type="transmembrane region" description="Helical" evidence="8">
    <location>
        <begin position="452"/>
        <end position="475"/>
    </location>
</feature>
<feature type="transmembrane region" description="Helical" evidence="8">
    <location>
        <begin position="70"/>
        <end position="90"/>
    </location>
</feature>
<keyword evidence="5 8" id="KW-0812">Transmembrane</keyword>
<feature type="transmembrane region" description="Helical" evidence="8">
    <location>
        <begin position="285"/>
        <end position="305"/>
    </location>
</feature>
<dbReference type="PANTHER" id="PTHR30003:SF2">
    <property type="entry name" value="L-LACTATE PERMEASE"/>
    <property type="match status" value="1"/>
</dbReference>
<accession>A0A0P6YGT9</accession>
<dbReference type="GO" id="GO:0015295">
    <property type="term" value="F:solute:proton symporter activity"/>
    <property type="evidence" value="ECO:0007669"/>
    <property type="project" value="TreeGrafter"/>
</dbReference>
<dbReference type="GO" id="GO:0015129">
    <property type="term" value="F:lactate transmembrane transporter activity"/>
    <property type="evidence" value="ECO:0007669"/>
    <property type="project" value="UniProtKB-UniRule"/>
</dbReference>
<dbReference type="AlphaFoldDB" id="A0A0P6YGT9"/>
<gene>
    <name evidence="9" type="ORF">SE16_04115</name>
</gene>
<feature type="transmembrane region" description="Helical" evidence="8">
    <location>
        <begin position="186"/>
        <end position="207"/>
    </location>
</feature>
<comment type="caution">
    <text evidence="9">The sequence shown here is derived from an EMBL/GenBank/DDBJ whole genome shotgun (WGS) entry which is preliminary data.</text>
</comment>
<feature type="transmembrane region" description="Helical" evidence="8">
    <location>
        <begin position="243"/>
        <end position="264"/>
    </location>
</feature>
<dbReference type="RefSeq" id="WP_060687242.1">
    <property type="nucleotide sequence ID" value="NZ_LGKN01000003.1"/>
</dbReference>
<feature type="transmembrane region" description="Helical" evidence="8">
    <location>
        <begin position="6"/>
        <end position="29"/>
    </location>
</feature>
<keyword evidence="7 8" id="KW-0472">Membrane</keyword>
<feature type="transmembrane region" description="Helical" evidence="8">
    <location>
        <begin position="41"/>
        <end position="64"/>
    </location>
</feature>
<sequence length="519" mass="53797">MASSLAGAGVGALDIVLAALPILAVLLLMTLARWNALRAGLAGWAIASLVGVLRFGATPLLIVVSQVRAVFLSAYVLYIIWAALLLYHVVNEAGGIRAISEHVSHLTSDEVMQFLLLAWAFASFLQGITGFGVPTAVVAPLLIGLGFDPMAAVVGTTLAHGWAVTFGSVASSFYAMLAVTEVDPHAFAASSAFLLGIAAYGCGAVAAHVVRGWRGMARAFVPLVLMGSAMALVQYALAVAGLWNLAAFGGGAAGVIVGALWAWWRAPARPLHSDERPAMPLWLAVNAYLFLLVLFLLVTFITPLGDWLDRVQLTVNLPTVETARGWVVEGGRARPISVFGHAGAIITYAAVLAALVYARLGCYTSGVTRRIARQVWRSGLRSTGGILAMVGMALVLDHTGMTYTLARGIAAIVGRGLPLVAPFIGALGAFMTGSNTNSNVVFGPLQEEMARVLGFAPALILAAQTAGGALGSGLAPAKLIVGASTAGLAGQEGRLLRATLGYGMLLLLLVAVGVFFLAY</sequence>
<comment type="function">
    <text evidence="8">Uptake of L-lactate across the membrane. Can also transport D-lactate and glycolate.</text>
</comment>
<dbReference type="Pfam" id="PF02652">
    <property type="entry name" value="Lactate_perm"/>
    <property type="match status" value="1"/>
</dbReference>
<evidence type="ECO:0000313" key="10">
    <source>
        <dbReference type="Proteomes" id="UP000050502"/>
    </source>
</evidence>
<comment type="similarity">
    <text evidence="2 8">Belongs to the lactate permease family.</text>
</comment>
<evidence type="ECO:0000256" key="1">
    <source>
        <dbReference type="ARBA" id="ARBA00004651"/>
    </source>
</evidence>
<evidence type="ECO:0000256" key="2">
    <source>
        <dbReference type="ARBA" id="ARBA00010100"/>
    </source>
</evidence>
<dbReference type="GO" id="GO:0005886">
    <property type="term" value="C:plasma membrane"/>
    <property type="evidence" value="ECO:0007669"/>
    <property type="project" value="UniProtKB-SubCell"/>
</dbReference>
<evidence type="ECO:0000256" key="5">
    <source>
        <dbReference type="ARBA" id="ARBA00022692"/>
    </source>
</evidence>
<evidence type="ECO:0000256" key="7">
    <source>
        <dbReference type="ARBA" id="ARBA00023136"/>
    </source>
</evidence>
<evidence type="ECO:0000256" key="4">
    <source>
        <dbReference type="ARBA" id="ARBA00022475"/>
    </source>
</evidence>
<feature type="transmembrane region" description="Helical" evidence="8">
    <location>
        <begin position="338"/>
        <end position="358"/>
    </location>
</feature>
<keyword evidence="4 8" id="KW-1003">Cell membrane</keyword>
<keyword evidence="6 8" id="KW-1133">Transmembrane helix</keyword>
<dbReference type="Proteomes" id="UP000050502">
    <property type="component" value="Unassembled WGS sequence"/>
</dbReference>
<name>A0A0P6YGT9_9CHLR</name>
<feature type="transmembrane region" description="Helical" evidence="8">
    <location>
        <begin position="219"/>
        <end position="237"/>
    </location>
</feature>
<dbReference type="PATRIC" id="fig|872965.6.peg.795"/>
<evidence type="ECO:0000256" key="3">
    <source>
        <dbReference type="ARBA" id="ARBA00022448"/>
    </source>
</evidence>
<feature type="transmembrane region" description="Helical" evidence="8">
    <location>
        <begin position="408"/>
        <end position="431"/>
    </location>
</feature>
<reference evidence="9 10" key="1">
    <citation type="submission" date="2015-07" db="EMBL/GenBank/DDBJ databases">
        <title>Whole genome sequence of Ardenticatena maritima DSM 23922.</title>
        <authorList>
            <person name="Hemp J."/>
            <person name="Ward L.M."/>
            <person name="Pace L.A."/>
            <person name="Fischer W.W."/>
        </authorList>
    </citation>
    <scope>NUCLEOTIDE SEQUENCE [LARGE SCALE GENOMIC DNA]</scope>
    <source>
        <strain evidence="9 10">110S</strain>
    </source>
</reference>
<evidence type="ECO:0000256" key="6">
    <source>
        <dbReference type="ARBA" id="ARBA00022989"/>
    </source>
</evidence>
<organism evidence="9 10">
    <name type="scientific">Ardenticatena maritima</name>
    <dbReference type="NCBI Taxonomy" id="872965"/>
    <lineage>
        <taxon>Bacteria</taxon>
        <taxon>Bacillati</taxon>
        <taxon>Chloroflexota</taxon>
        <taxon>Ardenticatenia</taxon>
        <taxon>Ardenticatenales</taxon>
        <taxon>Ardenticatenaceae</taxon>
        <taxon>Ardenticatena</taxon>
    </lineage>
</organism>
<protein>
    <recommendedName>
        <fullName evidence="8">L-lactate permease</fullName>
    </recommendedName>
</protein>
<proteinExistence type="inferred from homology"/>
<evidence type="ECO:0000256" key="8">
    <source>
        <dbReference type="RuleBase" id="RU365092"/>
    </source>
</evidence>
<dbReference type="InterPro" id="IPR003804">
    <property type="entry name" value="Lactate_perm"/>
</dbReference>
<feature type="transmembrane region" description="Helical" evidence="8">
    <location>
        <begin position="379"/>
        <end position="396"/>
    </location>
</feature>
<dbReference type="PANTHER" id="PTHR30003">
    <property type="entry name" value="L-LACTATE PERMEASE"/>
    <property type="match status" value="1"/>
</dbReference>